<dbReference type="KEGG" id="sdl:Sdel_1206"/>
<dbReference type="EMBL" id="CP001816">
    <property type="protein sequence ID" value="ACZ12229.1"/>
    <property type="molecule type" value="Genomic_DNA"/>
</dbReference>
<reference evidence="1 2" key="2">
    <citation type="journal article" date="2010" name="Stand. Genomic Sci.">
        <title>Complete genome sequence of Sulfurospirillum deleyianum type strain (5175).</title>
        <authorList>
            <person name="Sikorski J."/>
            <person name="Lapidus A."/>
            <person name="Copeland A."/>
            <person name="Glavina Del Rio T."/>
            <person name="Nolan M."/>
            <person name="Lucas S."/>
            <person name="Chen F."/>
            <person name="Tice H."/>
            <person name="Cheng J.F."/>
            <person name="Saunders E."/>
            <person name="Bruce D."/>
            <person name="Goodwin L."/>
            <person name="Pitluck S."/>
            <person name="Ovchinnikova G."/>
            <person name="Pati A."/>
            <person name="Ivanova N."/>
            <person name="Mavromatis K."/>
            <person name="Chen A."/>
            <person name="Palaniappan K."/>
            <person name="Chain P."/>
            <person name="Land M."/>
            <person name="Hauser L."/>
            <person name="Chang Y.J."/>
            <person name="Jeffries C.D."/>
            <person name="Brettin T."/>
            <person name="Detter J.C."/>
            <person name="Han C."/>
            <person name="Rohde M."/>
            <person name="Lang E."/>
            <person name="Spring S."/>
            <person name="Goker M."/>
            <person name="Bristow J."/>
            <person name="Eisen J.A."/>
            <person name="Markowitz V."/>
            <person name="Hugenholtz P."/>
            <person name="Kyrpides N.C."/>
            <person name="Klenk H.P."/>
        </authorList>
    </citation>
    <scope>NUCLEOTIDE SEQUENCE [LARGE SCALE GENOMIC DNA]</scope>
    <source>
        <strain evidence="2">ATCC 51133 / DSM 6946 / 5175</strain>
    </source>
</reference>
<organism evidence="1 2">
    <name type="scientific">Sulfurospirillum deleyianum (strain ATCC 51133 / DSM 6946 / 5175)</name>
    <dbReference type="NCBI Taxonomy" id="525898"/>
    <lineage>
        <taxon>Bacteria</taxon>
        <taxon>Pseudomonadati</taxon>
        <taxon>Campylobacterota</taxon>
        <taxon>Epsilonproteobacteria</taxon>
        <taxon>Campylobacterales</taxon>
        <taxon>Sulfurospirillaceae</taxon>
        <taxon>Sulfurospirillum</taxon>
    </lineage>
</organism>
<sequence length="47" mass="5556">MKLSNQIFTCKVKNFKSSFVPVYLNGTWLKRFFSTKLMDYVARKSSD</sequence>
<dbReference type="RefSeq" id="WP_012856986.1">
    <property type="nucleotide sequence ID" value="NC_013512.1"/>
</dbReference>
<name>D1B2A9_SULD5</name>
<proteinExistence type="predicted"/>
<gene>
    <name evidence="1" type="ordered locus">Sdel_1206</name>
</gene>
<evidence type="ECO:0000313" key="1">
    <source>
        <dbReference type="EMBL" id="ACZ12229.1"/>
    </source>
</evidence>
<dbReference type="AlphaFoldDB" id="D1B2A9"/>
<dbReference type="Proteomes" id="UP000002222">
    <property type="component" value="Chromosome"/>
</dbReference>
<evidence type="ECO:0000313" key="2">
    <source>
        <dbReference type="Proteomes" id="UP000002222"/>
    </source>
</evidence>
<dbReference type="STRING" id="525898.Sdel_1206"/>
<dbReference type="HOGENOM" id="CLU_3174025_0_0_7"/>
<accession>D1B2A9</accession>
<protein>
    <submittedName>
        <fullName evidence="1">Uncharacterized protein</fullName>
    </submittedName>
</protein>
<reference evidence="2" key="1">
    <citation type="submission" date="2009-11" db="EMBL/GenBank/DDBJ databases">
        <title>The complete genome of Sulfurospirillum deleyianum DSM 6946.</title>
        <authorList>
            <consortium name="US DOE Joint Genome Institute (JGI-PGF)"/>
            <person name="Lucas S."/>
            <person name="Copeland A."/>
            <person name="Lapidus A."/>
            <person name="Glavina del Rio T."/>
            <person name="Dalin E."/>
            <person name="Tice H."/>
            <person name="Bruce D."/>
            <person name="Goodwin L."/>
            <person name="Pitluck S."/>
            <person name="Kyrpides N."/>
            <person name="Mavromatis K."/>
            <person name="Ivanova N."/>
            <person name="Ovchinnikova G."/>
            <person name="Munk A.C."/>
            <person name="Lu M."/>
            <person name="Brettin T."/>
            <person name="Detter J.C."/>
            <person name="Han C."/>
            <person name="Tapia R."/>
            <person name="Larimer F."/>
            <person name="Land M."/>
            <person name="Hauser L."/>
            <person name="Markowitz V."/>
            <person name="Cheng J.F."/>
            <person name="Hugenholtz P."/>
            <person name="Woyke T."/>
            <person name="Wu D."/>
            <person name="Aumann P."/>
            <person name="Schneider S."/>
            <person name="Lang E."/>
            <person name="Spring S."/>
            <person name="Klenk H.P."/>
            <person name="Eisen J.A."/>
        </authorList>
    </citation>
    <scope>NUCLEOTIDE SEQUENCE [LARGE SCALE GENOMIC DNA]</scope>
    <source>
        <strain evidence="2">ATCC 51133 / DSM 6946 / 5175</strain>
    </source>
</reference>
<keyword evidence="2" id="KW-1185">Reference proteome</keyword>